<evidence type="ECO:0000256" key="10">
    <source>
        <dbReference type="ARBA" id="ARBA00023157"/>
    </source>
</evidence>
<feature type="domain" description="Peptidase M13 N-terminal" evidence="14">
    <location>
        <begin position="611"/>
        <end position="857"/>
    </location>
</feature>
<name>A0A9C6SJ13_BOMTE</name>
<dbReference type="PROSITE" id="PS51885">
    <property type="entry name" value="NEPRILYSIN"/>
    <property type="match status" value="1"/>
</dbReference>
<feature type="region of interest" description="Disordered" evidence="12">
    <location>
        <begin position="271"/>
        <end position="328"/>
    </location>
</feature>
<dbReference type="InterPro" id="IPR000718">
    <property type="entry name" value="Peptidase_M13"/>
</dbReference>
<evidence type="ECO:0000256" key="11">
    <source>
        <dbReference type="ARBA" id="ARBA00023180"/>
    </source>
</evidence>
<comment type="cofactor">
    <cofactor evidence="1">
        <name>Zn(2+)</name>
        <dbReference type="ChEBI" id="CHEBI:29105"/>
    </cofactor>
</comment>
<evidence type="ECO:0000256" key="2">
    <source>
        <dbReference type="ARBA" id="ARBA00004401"/>
    </source>
</evidence>
<feature type="compositionally biased region" description="Basic and acidic residues" evidence="12">
    <location>
        <begin position="282"/>
        <end position="297"/>
    </location>
</feature>
<keyword evidence="7" id="KW-0862">Zinc</keyword>
<evidence type="ECO:0000256" key="4">
    <source>
        <dbReference type="ARBA" id="ARBA00022670"/>
    </source>
</evidence>
<evidence type="ECO:0000256" key="12">
    <source>
        <dbReference type="SAM" id="MobiDB-lite"/>
    </source>
</evidence>
<dbReference type="FunFam" id="3.40.390.10:FF:000076">
    <property type="entry name" value="membrane metallo-endopeptidase-like 1"/>
    <property type="match status" value="1"/>
</dbReference>
<dbReference type="Pfam" id="PF01431">
    <property type="entry name" value="Peptidase_M13"/>
    <property type="match status" value="1"/>
</dbReference>
<dbReference type="GO" id="GO:0005886">
    <property type="term" value="C:plasma membrane"/>
    <property type="evidence" value="ECO:0007669"/>
    <property type="project" value="UniProtKB-SubCell"/>
</dbReference>
<keyword evidence="4" id="KW-0645">Protease</keyword>
<keyword evidence="5" id="KW-0479">Metal-binding</keyword>
<dbReference type="PRINTS" id="PR00786">
    <property type="entry name" value="NEPRILYSIN"/>
</dbReference>
<evidence type="ECO:0000256" key="7">
    <source>
        <dbReference type="ARBA" id="ARBA00022833"/>
    </source>
</evidence>
<dbReference type="GO" id="GO:0004222">
    <property type="term" value="F:metalloendopeptidase activity"/>
    <property type="evidence" value="ECO:0007669"/>
    <property type="project" value="InterPro"/>
</dbReference>
<dbReference type="RefSeq" id="XP_048267109.1">
    <property type="nucleotide sequence ID" value="XM_048411152.1"/>
</dbReference>
<keyword evidence="8" id="KW-0812">Transmembrane</keyword>
<feature type="compositionally biased region" description="Basic residues" evidence="12">
    <location>
        <begin position="482"/>
        <end position="494"/>
    </location>
</feature>
<sequence length="1124" mass="131165">MSIKFTTAVFLAYCKKRKAGCHIGSLTFKFGFDHIVKMLRLLILVSLCVVINSGLKLDDLLKYPRSLQRLFESKGAVEAKKVEREVCKTEECKLIAQLIKGSMDVSVDPCDDFYEYACGNWSKINPLPENKTSWSLWNLVAEKVKQQAKNIISVKPKPDDLYAVRLSKKWYHSCMDTDAIEKRGVEPLLSTLWRHGGWPLIMEEGEWDEDIYNWQIVDDQFARISGFNAFHDLRYVPQSPENNHTIIIMLPHLPQGAYGLITVEKILNLDSSDENNESGEGSQEKGSKERAEQKQHEENDEEDEEENESEDDWNTVEEDEEGETRKKKMIARKYQRKLGHAKKGHNKKKVMHNIIGKKKRTRRTKRNIIGEKHLHKLLRKLKANKYNINNKVNNNGHLSRNKSITKKHSMKDKTIRKNLRNHLGRNKHNNKKKKVKENKKEGEVLRKRKIHRRKITKQLGHSRRMHNKNKALGKHTYEEKMKKKLQRTGTKAKVHAGENHKHQKITGATAHHVANKMNVSKHKQISDYTEDTYNSVDTNDDDDNNNNDEYNEYSAEANEDDNEEENYDDDDDNDENNEDDDEDNYEDDENDDEDNYEDDEDDDNDDNDNNYEHDEEEVEEQRQTYRDYILNVSLILSRERGIEIPEEQMVKDVEDLVKFIVNLTEIVHAVEDDDEQIENITLKEFQEYYEDLGPISRTNRINWIRKIQKIFSEAGLEFDNDVEVSVSYPKYMEELHTLLAKTPERVLVNYIHWLFISRIMIAGPSELTELFEQWTADWFYSTREQMCLEIAPLGKVAGYEYIKQYLPENVAKMAKDMIDDIQKEIEYRIEASNWMDDDTKHFVLDKLVHMKNWVGYPSWLQNSTLVKRYFRGFTVGTSFYENFLNYARYSRWKSLRRNLDNSEIYEMDPLELNAFFIPNDNSISITAADLQNPLFAQNRPWYVNFGIIGLVMGHEVNHGFDDEGHLYDEGGNQVEWLTAMADAYDKRAICFVNQYDGYSIIKGENYTIENYGNRTAGENIADSMGLHAVFGAYKRRERECVNADPALPGLEQFSNDQLFFLSFANLWCETADKEALISQSKYDVHSTARLRVIGSVSNSEDFAKAFDCPVGSPMNPENKCNIWE</sequence>
<dbReference type="SUPFAM" id="SSF55486">
    <property type="entry name" value="Metalloproteases ('zincins'), catalytic domain"/>
    <property type="match status" value="2"/>
</dbReference>
<evidence type="ECO:0000256" key="9">
    <source>
        <dbReference type="ARBA" id="ARBA00023049"/>
    </source>
</evidence>
<dbReference type="CDD" id="cd08662">
    <property type="entry name" value="M13"/>
    <property type="match status" value="1"/>
</dbReference>
<feature type="domain" description="Peptidase M13 N-terminal" evidence="14">
    <location>
        <begin position="109"/>
        <end position="250"/>
    </location>
</feature>
<organism evidence="15 16">
    <name type="scientific">Bombus terrestris</name>
    <name type="common">Buff-tailed bumblebee</name>
    <name type="synonym">Apis terrestris</name>
    <dbReference type="NCBI Taxonomy" id="30195"/>
    <lineage>
        <taxon>Eukaryota</taxon>
        <taxon>Metazoa</taxon>
        <taxon>Ecdysozoa</taxon>
        <taxon>Arthropoda</taxon>
        <taxon>Hexapoda</taxon>
        <taxon>Insecta</taxon>
        <taxon>Pterygota</taxon>
        <taxon>Neoptera</taxon>
        <taxon>Endopterygota</taxon>
        <taxon>Hymenoptera</taxon>
        <taxon>Apocrita</taxon>
        <taxon>Aculeata</taxon>
        <taxon>Apoidea</taxon>
        <taxon>Anthophila</taxon>
        <taxon>Apidae</taxon>
        <taxon>Bombus</taxon>
        <taxon>Bombus</taxon>
    </lineage>
</organism>
<feature type="compositionally biased region" description="Basic residues" evidence="12">
    <location>
        <begin position="423"/>
        <end position="437"/>
    </location>
</feature>
<evidence type="ECO:0000256" key="5">
    <source>
        <dbReference type="ARBA" id="ARBA00022723"/>
    </source>
</evidence>
<protein>
    <submittedName>
        <fullName evidence="16">Endothelin-converting enzyme 1</fullName>
    </submittedName>
</protein>
<comment type="subcellular location">
    <subcellularLocation>
        <location evidence="2">Cell membrane</location>
        <topology evidence="2">Single-pass type II membrane protein</topology>
    </subcellularLocation>
</comment>
<keyword evidence="15" id="KW-1185">Reference proteome</keyword>
<keyword evidence="9" id="KW-0482">Metalloprotease</keyword>
<dbReference type="PANTHER" id="PTHR11733:SF208">
    <property type="entry name" value="PEPTIDASE M13 C-TERMINAL DOMAIN-CONTAINING PROTEIN"/>
    <property type="match status" value="1"/>
</dbReference>
<dbReference type="Proteomes" id="UP000835206">
    <property type="component" value="Chromosome 12"/>
</dbReference>
<dbReference type="AlphaFoldDB" id="A0A9C6SJ13"/>
<feature type="compositionally biased region" description="Acidic residues" evidence="12">
    <location>
        <begin position="298"/>
        <end position="322"/>
    </location>
</feature>
<dbReference type="InterPro" id="IPR024079">
    <property type="entry name" value="MetalloPept_cat_dom_sf"/>
</dbReference>
<dbReference type="GO" id="GO:0016485">
    <property type="term" value="P:protein processing"/>
    <property type="evidence" value="ECO:0007669"/>
    <property type="project" value="TreeGrafter"/>
</dbReference>
<feature type="domain" description="Peptidase M13 C-terminal" evidence="13">
    <location>
        <begin position="913"/>
        <end position="1122"/>
    </location>
</feature>
<gene>
    <name evidence="16" type="primary">LOC100650372</name>
</gene>
<evidence type="ECO:0000256" key="3">
    <source>
        <dbReference type="ARBA" id="ARBA00007357"/>
    </source>
</evidence>
<dbReference type="GeneID" id="100650372"/>
<keyword evidence="11" id="KW-0325">Glycoprotein</keyword>
<dbReference type="InterPro" id="IPR042089">
    <property type="entry name" value="Peptidase_M13_dom_2"/>
</dbReference>
<dbReference type="Gene3D" id="1.10.1380.10">
    <property type="entry name" value="Neutral endopeptidase , domain2"/>
    <property type="match status" value="2"/>
</dbReference>
<feature type="compositionally biased region" description="Acidic residues" evidence="12">
    <location>
        <begin position="538"/>
        <end position="619"/>
    </location>
</feature>
<dbReference type="KEGG" id="bter:100650372"/>
<dbReference type="InterPro" id="IPR008753">
    <property type="entry name" value="Peptidase_M13_N"/>
</dbReference>
<dbReference type="GO" id="GO:0046872">
    <property type="term" value="F:metal ion binding"/>
    <property type="evidence" value="ECO:0007669"/>
    <property type="project" value="UniProtKB-KW"/>
</dbReference>
<dbReference type="InterPro" id="IPR018497">
    <property type="entry name" value="Peptidase_M13_C"/>
</dbReference>
<keyword evidence="6" id="KW-0378">Hydrolase</keyword>
<evidence type="ECO:0000256" key="6">
    <source>
        <dbReference type="ARBA" id="ARBA00022801"/>
    </source>
</evidence>
<comment type="similarity">
    <text evidence="3">Belongs to the peptidase M13 family.</text>
</comment>
<evidence type="ECO:0000313" key="15">
    <source>
        <dbReference type="Proteomes" id="UP000835206"/>
    </source>
</evidence>
<dbReference type="PANTHER" id="PTHR11733">
    <property type="entry name" value="ZINC METALLOPROTEASE FAMILY M13 NEPRILYSIN-RELATED"/>
    <property type="match status" value="1"/>
</dbReference>
<keyword evidence="10" id="KW-1015">Disulfide bond</keyword>
<evidence type="ECO:0000259" key="14">
    <source>
        <dbReference type="Pfam" id="PF05649"/>
    </source>
</evidence>
<accession>A0A9C6SJ13</accession>
<keyword evidence="8" id="KW-0735">Signal-anchor</keyword>
<evidence type="ECO:0000256" key="8">
    <source>
        <dbReference type="ARBA" id="ARBA00022968"/>
    </source>
</evidence>
<dbReference type="Gene3D" id="3.40.390.10">
    <property type="entry name" value="Collagenase (Catalytic Domain)"/>
    <property type="match status" value="2"/>
</dbReference>
<feature type="region of interest" description="Disordered" evidence="12">
    <location>
        <begin position="423"/>
        <end position="623"/>
    </location>
</feature>
<proteinExistence type="inferred from homology"/>
<feature type="compositionally biased region" description="Basic residues" evidence="12">
    <location>
        <begin position="446"/>
        <end position="473"/>
    </location>
</feature>
<dbReference type="OrthoDB" id="6475849at2759"/>
<dbReference type="Pfam" id="PF05649">
    <property type="entry name" value="Peptidase_M13_N"/>
    <property type="match status" value="2"/>
</dbReference>
<evidence type="ECO:0000313" key="16">
    <source>
        <dbReference type="RefSeq" id="XP_048267109.1"/>
    </source>
</evidence>
<evidence type="ECO:0000259" key="13">
    <source>
        <dbReference type="Pfam" id="PF01431"/>
    </source>
</evidence>
<evidence type="ECO:0000256" key="1">
    <source>
        <dbReference type="ARBA" id="ARBA00001947"/>
    </source>
</evidence>
<reference evidence="16" key="1">
    <citation type="submission" date="2025-08" db="UniProtKB">
        <authorList>
            <consortium name="RefSeq"/>
        </authorList>
    </citation>
    <scope>IDENTIFICATION</scope>
</reference>